<dbReference type="GO" id="GO:0000298">
    <property type="term" value="F:endopolyphosphatase activity"/>
    <property type="evidence" value="ECO:0007669"/>
    <property type="project" value="UniProtKB-EC"/>
</dbReference>
<comment type="catalytic activity">
    <reaction evidence="12">
        <text>[phosphate](n+1) + n H2O = (n+1) phosphate + n H(+)</text>
        <dbReference type="Rhea" id="RHEA:22452"/>
        <dbReference type="Rhea" id="RHEA-COMP:14280"/>
        <dbReference type="ChEBI" id="CHEBI:15377"/>
        <dbReference type="ChEBI" id="CHEBI:15378"/>
        <dbReference type="ChEBI" id="CHEBI:16838"/>
        <dbReference type="ChEBI" id="CHEBI:43474"/>
        <dbReference type="EC" id="3.6.1.10"/>
    </reaction>
</comment>
<keyword evidence="16" id="KW-1185">Reference proteome</keyword>
<dbReference type="InterPro" id="IPR004843">
    <property type="entry name" value="Calcineurin-like_PHP"/>
</dbReference>
<gene>
    <name evidence="15" type="ORF">BO82DRAFT_427939</name>
</gene>
<dbReference type="GO" id="GO:0000324">
    <property type="term" value="C:fungal-type vacuole"/>
    <property type="evidence" value="ECO:0007669"/>
    <property type="project" value="TreeGrafter"/>
</dbReference>
<dbReference type="STRING" id="1448315.A0A319CP12"/>
<dbReference type="OrthoDB" id="348678at2759"/>
<protein>
    <recommendedName>
        <fullName evidence="4 12">Endopolyphosphatase</fullName>
        <ecNumber evidence="3 12">3.6.1.10</ecNumber>
    </recommendedName>
</protein>
<feature type="region of interest" description="Disordered" evidence="13">
    <location>
        <begin position="501"/>
        <end position="546"/>
    </location>
</feature>
<keyword evidence="10 12" id="KW-0472">Membrane</keyword>
<comment type="subcellular location">
    <subcellularLocation>
        <location evidence="1">Vacuole membrane</location>
        <topology evidence="1">Single-pass type II membrane protein</topology>
    </subcellularLocation>
</comment>
<evidence type="ECO:0000256" key="7">
    <source>
        <dbReference type="ARBA" id="ARBA00022801"/>
    </source>
</evidence>
<dbReference type="InterPro" id="IPR029052">
    <property type="entry name" value="Metallo-depent_PP-like"/>
</dbReference>
<keyword evidence="11" id="KW-0325">Glycoprotein</keyword>
<accession>A0A319CP12</accession>
<feature type="compositionally biased region" description="Pro residues" evidence="13">
    <location>
        <begin position="534"/>
        <end position="545"/>
    </location>
</feature>
<feature type="domain" description="Calcineurin-like phosphoesterase" evidence="14">
    <location>
        <begin position="97"/>
        <end position="350"/>
    </location>
</feature>
<evidence type="ECO:0000256" key="2">
    <source>
        <dbReference type="ARBA" id="ARBA00010399"/>
    </source>
</evidence>
<evidence type="ECO:0000256" key="8">
    <source>
        <dbReference type="ARBA" id="ARBA00022968"/>
    </source>
</evidence>
<dbReference type="GO" id="GO:0004309">
    <property type="term" value="F:exopolyphosphatase activity"/>
    <property type="evidence" value="ECO:0007669"/>
    <property type="project" value="TreeGrafter"/>
</dbReference>
<keyword evidence="7 12" id="KW-0378">Hydrolase</keyword>
<evidence type="ECO:0000256" key="13">
    <source>
        <dbReference type="SAM" id="MobiDB-lite"/>
    </source>
</evidence>
<evidence type="ECO:0000313" key="15">
    <source>
        <dbReference type="EMBL" id="PYH87166.1"/>
    </source>
</evidence>
<evidence type="ECO:0000256" key="1">
    <source>
        <dbReference type="ARBA" id="ARBA00004576"/>
    </source>
</evidence>
<evidence type="ECO:0000256" key="9">
    <source>
        <dbReference type="ARBA" id="ARBA00022989"/>
    </source>
</evidence>
<dbReference type="Pfam" id="PF00149">
    <property type="entry name" value="Metallophos"/>
    <property type="match status" value="1"/>
</dbReference>
<comment type="similarity">
    <text evidence="2">Belongs to the endopolyphosphatase PPN1 family.</text>
</comment>
<dbReference type="PANTHER" id="PTHR10340">
    <property type="entry name" value="SPHINGOMYELIN PHOSPHODIESTERASE"/>
    <property type="match status" value="1"/>
</dbReference>
<evidence type="ECO:0000256" key="6">
    <source>
        <dbReference type="ARBA" id="ARBA00022692"/>
    </source>
</evidence>
<dbReference type="Proteomes" id="UP000248340">
    <property type="component" value="Unassembled WGS sequence"/>
</dbReference>
<dbReference type="VEuPathDB" id="FungiDB:BO82DRAFT_427939"/>
<keyword evidence="6" id="KW-0812">Transmembrane</keyword>
<proteinExistence type="inferred from homology"/>
<dbReference type="InterPro" id="IPR012358">
    <property type="entry name" value="EndopolyPtase_N1"/>
</dbReference>
<evidence type="ECO:0000256" key="4">
    <source>
        <dbReference type="ARBA" id="ARBA00014458"/>
    </source>
</evidence>
<dbReference type="EC" id="3.6.1.10" evidence="3 12"/>
<evidence type="ECO:0000256" key="12">
    <source>
        <dbReference type="PIRNR" id="PIRNR027093"/>
    </source>
</evidence>
<organism evidence="15 16">
    <name type="scientific">Aspergillus uvarum CBS 121591</name>
    <dbReference type="NCBI Taxonomy" id="1448315"/>
    <lineage>
        <taxon>Eukaryota</taxon>
        <taxon>Fungi</taxon>
        <taxon>Dikarya</taxon>
        <taxon>Ascomycota</taxon>
        <taxon>Pezizomycotina</taxon>
        <taxon>Eurotiomycetes</taxon>
        <taxon>Eurotiomycetidae</taxon>
        <taxon>Eurotiales</taxon>
        <taxon>Aspergillaceae</taxon>
        <taxon>Aspergillus</taxon>
        <taxon>Aspergillus subgen. Circumdati</taxon>
    </lineage>
</organism>
<dbReference type="EMBL" id="KZ821674">
    <property type="protein sequence ID" value="PYH87166.1"/>
    <property type="molecule type" value="Genomic_DNA"/>
</dbReference>
<dbReference type="GO" id="GO:0006798">
    <property type="term" value="P:polyphosphate catabolic process"/>
    <property type="evidence" value="ECO:0007669"/>
    <property type="project" value="TreeGrafter"/>
</dbReference>
<dbReference type="PIRSF" id="PIRSF027093">
    <property type="entry name" value="EndopolyPtase_N1"/>
    <property type="match status" value="1"/>
</dbReference>
<dbReference type="GeneID" id="37143142"/>
<dbReference type="RefSeq" id="XP_025497366.1">
    <property type="nucleotide sequence ID" value="XM_025640400.1"/>
</dbReference>
<keyword evidence="8" id="KW-0735">Signal-anchor</keyword>
<dbReference type="Gene3D" id="3.60.21.10">
    <property type="match status" value="1"/>
</dbReference>
<dbReference type="GO" id="GO:0008081">
    <property type="term" value="F:phosphoric diester hydrolase activity"/>
    <property type="evidence" value="ECO:0007669"/>
    <property type="project" value="TreeGrafter"/>
</dbReference>
<keyword evidence="9" id="KW-1133">Transmembrane helix</keyword>
<name>A0A319CP12_9EURO</name>
<dbReference type="FunFam" id="3.60.21.10:FF:000082">
    <property type="entry name" value="Endopolyphosphatase"/>
    <property type="match status" value="1"/>
</dbReference>
<comment type="function">
    <text evidence="12">Catalyzes the hydrolysis of inorganic polyphosphate (polyP) chains of many hundreds of phosphate residues into shorter lengths.</text>
</comment>
<evidence type="ECO:0000259" key="14">
    <source>
        <dbReference type="Pfam" id="PF00149"/>
    </source>
</evidence>
<evidence type="ECO:0000256" key="3">
    <source>
        <dbReference type="ARBA" id="ARBA00012459"/>
    </source>
</evidence>
<keyword evidence="5 12" id="KW-0926">Vacuole</keyword>
<evidence type="ECO:0000256" key="10">
    <source>
        <dbReference type="ARBA" id="ARBA00023136"/>
    </source>
</evidence>
<reference evidence="15 16" key="1">
    <citation type="submission" date="2016-12" db="EMBL/GenBank/DDBJ databases">
        <title>The genomes of Aspergillus section Nigri reveals drivers in fungal speciation.</title>
        <authorList>
            <consortium name="DOE Joint Genome Institute"/>
            <person name="Vesth T.C."/>
            <person name="Nybo J."/>
            <person name="Theobald S."/>
            <person name="Brandl J."/>
            <person name="Frisvad J.C."/>
            <person name="Nielsen K.F."/>
            <person name="Lyhne E.K."/>
            <person name="Kogle M.E."/>
            <person name="Kuo A."/>
            <person name="Riley R."/>
            <person name="Clum A."/>
            <person name="Nolan M."/>
            <person name="Lipzen A."/>
            <person name="Salamov A."/>
            <person name="Henrissat B."/>
            <person name="Wiebenga A."/>
            <person name="De Vries R.P."/>
            <person name="Grigoriev I.V."/>
            <person name="Mortensen U.H."/>
            <person name="Andersen M.R."/>
            <person name="Baker S.E."/>
        </authorList>
    </citation>
    <scope>NUCLEOTIDE SEQUENCE [LARGE SCALE GENOMIC DNA]</scope>
    <source>
        <strain evidence="15 16">CBS 121591</strain>
    </source>
</reference>
<sequence length="692" mass="77773">MGGEGVDERRYCAAEARRKMQVSEPATRIVGAFVPPSSSSLPMIPSQLLPALFLLATCACAFPLADQQPLGNSEILHAPQLELQDDVDPISRGLSGRFLHITDLHPDSYYKSGASPDRACHRGDGSAGYYGAEGTDCDSPITLTNETFRWIEKNLKGKVDFIIWTGDSARHDNDEKNPREPEEVLDLNKLLARKFVETFKDDRSVKGISIPIIPTFGNNDIMPHNIFKAGPNRWTKHYREIWSNFIPEHQLHSFVEGGWFISEVIPEKLAVVSLNTMYFFDSNSAVDGCAARSEPGYEHMEWLRVQLEMLRGRHMKAILMGHVPPARAGSKRNWDESCWQKYTLWLHQFRDVVVGSVYGHMNLDHFMLQDSHKVDIVNVDKTFAYLGGAEDSNELSTKSRSDYLSSLRKDWSKLPSVPAGTSKSFSMDDWFGDHDDDASVQGPKKKQKKRFLKKIGGPFAERYSVSLVSPSVVPNYFPTLRVVEYNITGLEHAATWANTPSHSSLYSVSSEKQDDSPLPETQAQQSKKPHFKVPGPPSKSAPPGPAYSNQALSWLGYTQYFANLTRINGHVASRVATSDEAEEVNGSKHDDVFAYEVEYNTQDDKVYKMDDLTVRSFFKLASRIAKRGGRKGQSSSLEYVDEADLDEFDAKNDHDDQDIEAAKKKQKNRVWKAFVTRAFVGLLKSDDIDDIN</sequence>
<evidence type="ECO:0000256" key="11">
    <source>
        <dbReference type="ARBA" id="ARBA00023180"/>
    </source>
</evidence>
<dbReference type="SUPFAM" id="SSF56300">
    <property type="entry name" value="Metallo-dependent phosphatases"/>
    <property type="match status" value="1"/>
</dbReference>
<dbReference type="PANTHER" id="PTHR10340:SF55">
    <property type="entry name" value="ENDOPOLYPHOSPHATASE"/>
    <property type="match status" value="1"/>
</dbReference>
<dbReference type="AlphaFoldDB" id="A0A319CP12"/>
<dbReference type="GO" id="GO:0005774">
    <property type="term" value="C:vacuolar membrane"/>
    <property type="evidence" value="ECO:0007669"/>
    <property type="project" value="UniProtKB-SubCell"/>
</dbReference>
<evidence type="ECO:0000256" key="5">
    <source>
        <dbReference type="ARBA" id="ARBA00022554"/>
    </source>
</evidence>
<evidence type="ECO:0000313" key="16">
    <source>
        <dbReference type="Proteomes" id="UP000248340"/>
    </source>
</evidence>
<feature type="compositionally biased region" description="Polar residues" evidence="13">
    <location>
        <begin position="501"/>
        <end position="510"/>
    </location>
</feature>